<feature type="domain" description="HTH tetR-type" evidence="5">
    <location>
        <begin position="10"/>
        <end position="70"/>
    </location>
</feature>
<dbReference type="SUPFAM" id="SSF46689">
    <property type="entry name" value="Homeodomain-like"/>
    <property type="match status" value="1"/>
</dbReference>
<comment type="caution">
    <text evidence="6">The sequence shown here is derived from an EMBL/GenBank/DDBJ whole genome shotgun (WGS) entry which is preliminary data.</text>
</comment>
<reference evidence="6 7" key="1">
    <citation type="submission" date="2023-04" db="EMBL/GenBank/DDBJ databases">
        <title>Forest soil microbial communities from Buena Vista Peninsula, Colon Province, Panama.</title>
        <authorList>
            <person name="Bouskill N."/>
        </authorList>
    </citation>
    <scope>NUCLEOTIDE SEQUENCE [LARGE SCALE GENOMIC DNA]</scope>
    <source>
        <strain evidence="6 7">GGS1</strain>
    </source>
</reference>
<feature type="DNA-binding region" description="H-T-H motif" evidence="4">
    <location>
        <begin position="33"/>
        <end position="52"/>
    </location>
</feature>
<dbReference type="Proteomes" id="UP001160499">
    <property type="component" value="Unassembled WGS sequence"/>
</dbReference>
<protein>
    <submittedName>
        <fullName evidence="6">AcrR family transcriptional regulator</fullName>
    </submittedName>
</protein>
<dbReference type="Pfam" id="PF00440">
    <property type="entry name" value="TetR_N"/>
    <property type="match status" value="1"/>
</dbReference>
<accession>A0ABT6LWZ2</accession>
<keyword evidence="2 4" id="KW-0238">DNA-binding</keyword>
<evidence type="ECO:0000256" key="3">
    <source>
        <dbReference type="ARBA" id="ARBA00023163"/>
    </source>
</evidence>
<dbReference type="InterPro" id="IPR009057">
    <property type="entry name" value="Homeodomain-like_sf"/>
</dbReference>
<gene>
    <name evidence="6" type="ORF">M2283_007715</name>
</gene>
<evidence type="ECO:0000313" key="7">
    <source>
        <dbReference type="Proteomes" id="UP001160499"/>
    </source>
</evidence>
<organism evidence="6 7">
    <name type="scientific">Streptomyces pseudovenezuelae</name>
    <dbReference type="NCBI Taxonomy" id="67350"/>
    <lineage>
        <taxon>Bacteria</taxon>
        <taxon>Bacillati</taxon>
        <taxon>Actinomycetota</taxon>
        <taxon>Actinomycetes</taxon>
        <taxon>Kitasatosporales</taxon>
        <taxon>Streptomycetaceae</taxon>
        <taxon>Streptomyces</taxon>
        <taxon>Streptomyces aurantiacus group</taxon>
    </lineage>
</organism>
<evidence type="ECO:0000313" key="6">
    <source>
        <dbReference type="EMBL" id="MDH6220375.1"/>
    </source>
</evidence>
<dbReference type="PRINTS" id="PR00455">
    <property type="entry name" value="HTHTETR"/>
</dbReference>
<evidence type="ECO:0000256" key="2">
    <source>
        <dbReference type="ARBA" id="ARBA00023125"/>
    </source>
</evidence>
<dbReference type="EMBL" id="JARXVH010000016">
    <property type="protein sequence ID" value="MDH6220375.1"/>
    <property type="molecule type" value="Genomic_DNA"/>
</dbReference>
<name>A0ABT6LWZ2_9ACTN</name>
<evidence type="ECO:0000256" key="4">
    <source>
        <dbReference type="PROSITE-ProRule" id="PRU00335"/>
    </source>
</evidence>
<dbReference type="SUPFAM" id="SSF48498">
    <property type="entry name" value="Tetracyclin repressor-like, C-terminal domain"/>
    <property type="match status" value="1"/>
</dbReference>
<evidence type="ECO:0000259" key="5">
    <source>
        <dbReference type="PROSITE" id="PS50977"/>
    </source>
</evidence>
<sequence length="195" mass="20890">MAKTRTAQTPTARERLLSAAGELFYAEGVQTVGIDRIIEHAGVAKASLYNTFGGKEQLILAYLESRHASVTGRLLRAIDRVEDPRERLLAVFEAQSELFAQPTYRGCAFVAASAEAKHGSAIEETTDTYRAAIRTLFTELARDAGAADPESLARQLHLLYDGGGLSARMDRDPSAGATARAAASVLIDAALPKRG</sequence>
<dbReference type="Gene3D" id="1.10.357.10">
    <property type="entry name" value="Tetracycline Repressor, domain 2"/>
    <property type="match status" value="1"/>
</dbReference>
<keyword evidence="1" id="KW-0805">Transcription regulation</keyword>
<dbReference type="RefSeq" id="WP_280881141.1">
    <property type="nucleotide sequence ID" value="NZ_JARXVH010000016.1"/>
</dbReference>
<keyword evidence="7" id="KW-1185">Reference proteome</keyword>
<dbReference type="PANTHER" id="PTHR47506:SF1">
    <property type="entry name" value="HTH-TYPE TRANSCRIPTIONAL REGULATOR YJDC"/>
    <property type="match status" value="1"/>
</dbReference>
<dbReference type="PANTHER" id="PTHR47506">
    <property type="entry name" value="TRANSCRIPTIONAL REGULATORY PROTEIN"/>
    <property type="match status" value="1"/>
</dbReference>
<keyword evidence="3" id="KW-0804">Transcription</keyword>
<dbReference type="InterPro" id="IPR036271">
    <property type="entry name" value="Tet_transcr_reg_TetR-rel_C_sf"/>
</dbReference>
<evidence type="ECO:0000256" key="1">
    <source>
        <dbReference type="ARBA" id="ARBA00023015"/>
    </source>
</evidence>
<proteinExistence type="predicted"/>
<dbReference type="InterPro" id="IPR001647">
    <property type="entry name" value="HTH_TetR"/>
</dbReference>
<dbReference type="PROSITE" id="PS50977">
    <property type="entry name" value="HTH_TETR_2"/>
    <property type="match status" value="1"/>
</dbReference>